<accession>A0A1V6P8Y5</accession>
<dbReference type="SUPFAM" id="SSF55347">
    <property type="entry name" value="Glyceraldehyde-3-phosphate dehydrogenase-like, C-terminal domain"/>
    <property type="match status" value="1"/>
</dbReference>
<dbReference type="Gene3D" id="3.30.360.10">
    <property type="entry name" value="Dihydrodipicolinate Reductase, domain 2"/>
    <property type="match status" value="1"/>
</dbReference>
<dbReference type="STRING" id="69771.A0A1V6P8Y5"/>
<keyword evidence="2" id="KW-0560">Oxidoreductase</keyword>
<dbReference type="OMA" id="YQFHPAW"/>
<reference evidence="9" key="1">
    <citation type="journal article" date="2017" name="Nat. Microbiol.">
        <title>Global analysis of biosynthetic gene clusters reveals vast potential of secondary metabolite production in Penicillium species.</title>
        <authorList>
            <person name="Nielsen J.C."/>
            <person name="Grijseels S."/>
            <person name="Prigent S."/>
            <person name="Ji B."/>
            <person name="Dainat J."/>
            <person name="Nielsen K.F."/>
            <person name="Frisvad J.C."/>
            <person name="Workman M."/>
            <person name="Nielsen J."/>
        </authorList>
    </citation>
    <scope>NUCLEOTIDE SEQUENCE [LARGE SCALE GENOMIC DNA]</scope>
    <source>
        <strain evidence="9">IBT 11843</strain>
    </source>
</reference>
<name>A0A1V6P8Y5_PENDC</name>
<dbReference type="GO" id="GO:0000166">
    <property type="term" value="F:nucleotide binding"/>
    <property type="evidence" value="ECO:0007669"/>
    <property type="project" value="InterPro"/>
</dbReference>
<protein>
    <recommendedName>
        <fullName evidence="3">D-xylose 1-dehydrogenase (NADP(+), D-xylono-1,5-lactone-forming)</fullName>
        <ecNumber evidence="3">1.1.1.179</ecNumber>
    </recommendedName>
    <alternativeName>
        <fullName evidence="4">D-xylose-NADP dehydrogenase</fullName>
    </alternativeName>
</protein>
<evidence type="ECO:0000256" key="3">
    <source>
        <dbReference type="ARBA" id="ARBA00038984"/>
    </source>
</evidence>
<keyword evidence="9" id="KW-1185">Reference proteome</keyword>
<proteinExistence type="inferred from homology"/>
<evidence type="ECO:0000259" key="7">
    <source>
        <dbReference type="Pfam" id="PF22725"/>
    </source>
</evidence>
<comment type="similarity">
    <text evidence="1">Belongs to the Gfo/Idh/MocA family.</text>
</comment>
<evidence type="ECO:0000256" key="5">
    <source>
        <dbReference type="ARBA" id="ARBA00049233"/>
    </source>
</evidence>
<dbReference type="InterPro" id="IPR055170">
    <property type="entry name" value="GFO_IDH_MocA-like_dom"/>
</dbReference>
<feature type="domain" description="GFO/IDH/MocA-like oxidoreductase" evidence="7">
    <location>
        <begin position="158"/>
        <end position="271"/>
    </location>
</feature>
<gene>
    <name evidence="8" type="ORF">PENDEC_c016G06190</name>
</gene>
<evidence type="ECO:0000259" key="6">
    <source>
        <dbReference type="Pfam" id="PF01408"/>
    </source>
</evidence>
<dbReference type="GO" id="GO:0047837">
    <property type="term" value="F:D-xylose 1-dehydrogenase (NADP+) activity"/>
    <property type="evidence" value="ECO:0007669"/>
    <property type="project" value="UniProtKB-EC"/>
</dbReference>
<dbReference type="Pfam" id="PF22725">
    <property type="entry name" value="GFO_IDH_MocA_C3"/>
    <property type="match status" value="1"/>
</dbReference>
<dbReference type="AlphaFoldDB" id="A0A1V6P8Y5"/>
<dbReference type="Proteomes" id="UP000191522">
    <property type="component" value="Unassembled WGS sequence"/>
</dbReference>
<evidence type="ECO:0000313" key="8">
    <source>
        <dbReference type="EMBL" id="OQD73273.1"/>
    </source>
</evidence>
<sequence length="420" mass="47208">MVFAALQRIYTGFVNPPPAQKRDDAIRFGLLGASNIAPIALIKPAQAHSEVIIAAVAARDRSRGEAYAKKHDIPIVHSSYEDLLNDPTIDAVYIAVPNSLHFEWALRAINARKHVLLEKPACSNAEEAKTLFNHPLLAAPSAPVILEAFHYRFHPAWQTFLSLVHDDNVGPVKHVFAQQYFPKGLLFSNDDIRWQYKLSGGALMDFGTYPLNCLRQVLREEPVEVLQAQGRVASSKSGKAEDQLVEEAITATYKTESGKTARLVADLATSSSWVKSLPGFGWPKCEVELEEKDVGSSGGEIRSVKRKVTIWNHLMPSIYHRIDVEDTHAIRRDGKPVKTWSETQHLKACSWSSEDRRGVTGEDWWTTYSYQLHEFVNKVKRRDGSGVWVDGEDTIKQMEAIDRTYEKAGMKKRPTSTFEL</sequence>
<dbReference type="PANTHER" id="PTHR22604">
    <property type="entry name" value="OXIDOREDUCTASES"/>
    <property type="match status" value="1"/>
</dbReference>
<comment type="catalytic activity">
    <reaction evidence="5">
        <text>D-xylose + NADP(+) = D-xylono-1,5-lactone + NADPH + H(+)</text>
        <dbReference type="Rhea" id="RHEA:22000"/>
        <dbReference type="ChEBI" id="CHEBI:15378"/>
        <dbReference type="ChEBI" id="CHEBI:15867"/>
        <dbReference type="ChEBI" id="CHEBI:53455"/>
        <dbReference type="ChEBI" id="CHEBI:57783"/>
        <dbReference type="ChEBI" id="CHEBI:58349"/>
        <dbReference type="EC" id="1.1.1.179"/>
    </reaction>
</comment>
<dbReference type="PANTHER" id="PTHR22604:SF105">
    <property type="entry name" value="TRANS-1,2-DIHYDROBENZENE-1,2-DIOL DEHYDROGENASE"/>
    <property type="match status" value="1"/>
</dbReference>
<comment type="caution">
    <text evidence="8">The sequence shown here is derived from an EMBL/GenBank/DDBJ whole genome shotgun (WGS) entry which is preliminary data.</text>
</comment>
<dbReference type="OrthoDB" id="6417021at2759"/>
<dbReference type="InterPro" id="IPR000683">
    <property type="entry name" value="Gfo/Idh/MocA-like_OxRdtase_N"/>
</dbReference>
<feature type="domain" description="Gfo/Idh/MocA-like oxidoreductase N-terminal" evidence="6">
    <location>
        <begin position="26"/>
        <end position="132"/>
    </location>
</feature>
<evidence type="ECO:0000256" key="4">
    <source>
        <dbReference type="ARBA" id="ARBA00042988"/>
    </source>
</evidence>
<dbReference type="InterPro" id="IPR036291">
    <property type="entry name" value="NAD(P)-bd_dom_sf"/>
</dbReference>
<dbReference type="SUPFAM" id="SSF51735">
    <property type="entry name" value="NAD(P)-binding Rossmann-fold domains"/>
    <property type="match status" value="1"/>
</dbReference>
<evidence type="ECO:0000256" key="2">
    <source>
        <dbReference type="ARBA" id="ARBA00023002"/>
    </source>
</evidence>
<evidence type="ECO:0000313" key="9">
    <source>
        <dbReference type="Proteomes" id="UP000191522"/>
    </source>
</evidence>
<evidence type="ECO:0000256" key="1">
    <source>
        <dbReference type="ARBA" id="ARBA00010928"/>
    </source>
</evidence>
<organism evidence="8 9">
    <name type="scientific">Penicillium decumbens</name>
    <dbReference type="NCBI Taxonomy" id="69771"/>
    <lineage>
        <taxon>Eukaryota</taxon>
        <taxon>Fungi</taxon>
        <taxon>Dikarya</taxon>
        <taxon>Ascomycota</taxon>
        <taxon>Pezizomycotina</taxon>
        <taxon>Eurotiomycetes</taxon>
        <taxon>Eurotiomycetidae</taxon>
        <taxon>Eurotiales</taxon>
        <taxon>Aspergillaceae</taxon>
        <taxon>Penicillium</taxon>
    </lineage>
</organism>
<dbReference type="Pfam" id="PF01408">
    <property type="entry name" value="GFO_IDH_MocA"/>
    <property type="match status" value="1"/>
</dbReference>
<dbReference type="EMBL" id="MDYL01000016">
    <property type="protein sequence ID" value="OQD73273.1"/>
    <property type="molecule type" value="Genomic_DNA"/>
</dbReference>
<dbReference type="InterPro" id="IPR050984">
    <property type="entry name" value="Gfo/Idh/MocA_domain"/>
</dbReference>
<dbReference type="EC" id="1.1.1.179" evidence="3"/>
<dbReference type="Gene3D" id="3.40.50.720">
    <property type="entry name" value="NAD(P)-binding Rossmann-like Domain"/>
    <property type="match status" value="1"/>
</dbReference>